<evidence type="ECO:0000313" key="2">
    <source>
        <dbReference type="EMBL" id="SPD74554.1"/>
    </source>
</evidence>
<protein>
    <recommendedName>
        <fullName evidence="1">Class II aldolase/adducin N-terminal domain-containing protein</fullName>
    </recommendedName>
</protein>
<name>A0A445MYF3_9BACT</name>
<evidence type="ECO:0000259" key="1">
    <source>
        <dbReference type="Pfam" id="PF00596"/>
    </source>
</evidence>
<sequence length="100" mass="11057">MFFKVASPMTTSDLMSPLAVDSFAVFCRTLYQRRLAAGIGGNVSARLRDKFLVMPSGVSMRDVIAEEIDEAAQVYVLTAGRASTIARKSVSRIHFLRRQT</sequence>
<feature type="domain" description="Class II aldolase/adducin N-terminal" evidence="1">
    <location>
        <begin position="24"/>
        <end position="68"/>
    </location>
</feature>
<dbReference type="InterPro" id="IPR036409">
    <property type="entry name" value="Aldolase_II/adducin_N_sf"/>
</dbReference>
<dbReference type="InterPro" id="IPR001303">
    <property type="entry name" value="Aldolase_II/adducin_N"/>
</dbReference>
<dbReference type="SUPFAM" id="SSF53639">
    <property type="entry name" value="AraD/HMP-PK domain-like"/>
    <property type="match status" value="1"/>
</dbReference>
<dbReference type="Pfam" id="PF00596">
    <property type="entry name" value="Aldolase_II"/>
    <property type="match status" value="1"/>
</dbReference>
<reference evidence="2" key="1">
    <citation type="submission" date="2018-01" db="EMBL/GenBank/DDBJ databases">
        <authorList>
            <person name="Regsiter A."/>
            <person name="William W."/>
        </authorList>
    </citation>
    <scope>NUCLEOTIDE SEQUENCE</scope>
    <source>
        <strain evidence="2">TRIP AH-1</strain>
    </source>
</reference>
<organism evidence="2">
    <name type="scientific">uncultured Desulfobacterium sp</name>
    <dbReference type="NCBI Taxonomy" id="201089"/>
    <lineage>
        <taxon>Bacteria</taxon>
        <taxon>Pseudomonadati</taxon>
        <taxon>Thermodesulfobacteriota</taxon>
        <taxon>Desulfobacteria</taxon>
        <taxon>Desulfobacterales</taxon>
        <taxon>Desulfobacteriaceae</taxon>
        <taxon>Desulfobacterium</taxon>
        <taxon>environmental samples</taxon>
    </lineage>
</organism>
<accession>A0A445MYF3</accession>
<dbReference type="EMBL" id="OJIN01000157">
    <property type="protein sequence ID" value="SPD74554.1"/>
    <property type="molecule type" value="Genomic_DNA"/>
</dbReference>
<proteinExistence type="predicted"/>
<dbReference type="Gene3D" id="3.40.225.10">
    <property type="entry name" value="Class II aldolase/adducin N-terminal domain"/>
    <property type="match status" value="1"/>
</dbReference>
<dbReference type="AlphaFoldDB" id="A0A445MYF3"/>
<gene>
    <name evidence="2" type="ORF">PITCH_A240025</name>
</gene>